<accession>A0A1F5RC72</accession>
<dbReference type="InterPro" id="IPR035068">
    <property type="entry name" value="TldD/PmbA_N"/>
</dbReference>
<feature type="chain" id="PRO_5009520669" description="Metalloprotease TldD/E C-terminal domain-containing protein" evidence="3">
    <location>
        <begin position="21"/>
        <end position="566"/>
    </location>
</feature>
<dbReference type="PANTHER" id="PTHR30624:SF0">
    <property type="entry name" value="METALLOPROTEASE SLR0863"/>
    <property type="match status" value="1"/>
</dbReference>
<dbReference type="InterPro" id="IPR036059">
    <property type="entry name" value="TldD/PmbA_sf"/>
</dbReference>
<dbReference type="Proteomes" id="UP000177230">
    <property type="component" value="Unassembled WGS sequence"/>
</dbReference>
<dbReference type="AlphaFoldDB" id="A0A1F5RC72"/>
<evidence type="ECO:0000313" key="6">
    <source>
        <dbReference type="Proteomes" id="UP000177230"/>
    </source>
</evidence>
<dbReference type="InterPro" id="IPR045569">
    <property type="entry name" value="Metalloprtase-TldD/E_C"/>
</dbReference>
<evidence type="ECO:0000259" key="4">
    <source>
        <dbReference type="Pfam" id="PF19289"/>
    </source>
</evidence>
<feature type="domain" description="Metalloprotease TldD/E C-terminal" evidence="4">
    <location>
        <begin position="294"/>
        <end position="539"/>
    </location>
</feature>
<dbReference type="Pfam" id="PF19289">
    <property type="entry name" value="PmbA_TldD_3rd"/>
    <property type="match status" value="1"/>
</dbReference>
<dbReference type="GO" id="GO:0008237">
    <property type="term" value="F:metallopeptidase activity"/>
    <property type="evidence" value="ECO:0007669"/>
    <property type="project" value="InterPro"/>
</dbReference>
<feature type="signal peptide" evidence="3">
    <location>
        <begin position="1"/>
        <end position="20"/>
    </location>
</feature>
<dbReference type="GO" id="GO:0006508">
    <property type="term" value="P:proteolysis"/>
    <property type="evidence" value="ECO:0007669"/>
    <property type="project" value="InterPro"/>
</dbReference>
<evidence type="ECO:0000313" key="5">
    <source>
        <dbReference type="EMBL" id="OGF11998.1"/>
    </source>
</evidence>
<comment type="caution">
    <text evidence="5">The sequence shown here is derived from an EMBL/GenBank/DDBJ whole genome shotgun (WGS) entry which is preliminary data.</text>
</comment>
<evidence type="ECO:0000256" key="2">
    <source>
        <dbReference type="SAM" id="MobiDB-lite"/>
    </source>
</evidence>
<comment type="similarity">
    <text evidence="1">Belongs to the peptidase U62 family.</text>
</comment>
<name>A0A1F5RC72_9BACT</name>
<reference evidence="5 6" key="1">
    <citation type="journal article" date="2016" name="Nat. Commun.">
        <title>Thousands of microbial genomes shed light on interconnected biogeochemical processes in an aquifer system.</title>
        <authorList>
            <person name="Anantharaman K."/>
            <person name="Brown C.T."/>
            <person name="Hug L.A."/>
            <person name="Sharon I."/>
            <person name="Castelle C.J."/>
            <person name="Probst A.J."/>
            <person name="Thomas B.C."/>
            <person name="Singh A."/>
            <person name="Wilkins M.J."/>
            <person name="Karaoz U."/>
            <person name="Brodie E.L."/>
            <person name="Williams K.H."/>
            <person name="Hubbard S.S."/>
            <person name="Banfield J.F."/>
        </authorList>
    </citation>
    <scope>NUCLEOTIDE SEQUENCE [LARGE SCALE GENOMIC DNA]</scope>
</reference>
<proteinExistence type="inferred from homology"/>
<sequence>MRKIVASIFLLSFYFGATYASDRPSAVIDALSHQIEVNLPILKKAPGDQPYFIGYRVAEEEKYAVNGSFGAVTEERYLKERAGMVDVRVGSMKLDNTHNIREGWGYWGSGKFDLPAEDDQAALESVLWWYTDRTFKQAQKGFDAVKANLAVKVEEEDQSDDFSPAPVVVSLSAPARLELDKSFWKQKVSGISKEFDGHPDIYKSEVAFAAAAENNYIVNSEGTKISHGRVRCRLHLYISTVAEDGMELYRYEAFDARSPEELPDDSILNSTARRMIKELAALRQAPLAEPHVGPAIMCNRASAVFFHEILGHRVEGHRQKDVTEGQTFKKKVGEKVLPAFISVFDDPSLSSFRGLNLMGDYPYDDEGVASQRISIIENGVLKNFLMSRSPIAGFKYSNGHGRGDIGQAPVSRMGNTIITSQQTMSFAALKKLLIAEVKRQKKPYGLMFTDISGGFTMTSTYMPQSFKVLPVMVFKIYPDGREELVRGIDISGTPLTVFSKITATADDYDVFSGFCGAESGYLPVSCVSPSILIREMEVEKRMMEQDKPPILPQPMELRKGGHKNEK</sequence>
<dbReference type="Gene3D" id="3.30.2290.10">
    <property type="entry name" value="PmbA/TldD superfamily"/>
    <property type="match status" value="1"/>
</dbReference>
<gene>
    <name evidence="5" type="ORF">A2024_03150</name>
</gene>
<protein>
    <recommendedName>
        <fullName evidence="4">Metalloprotease TldD/E C-terminal domain-containing protein</fullName>
    </recommendedName>
</protein>
<keyword evidence="3" id="KW-0732">Signal</keyword>
<dbReference type="InterPro" id="IPR051463">
    <property type="entry name" value="Peptidase_U62_metallo"/>
</dbReference>
<dbReference type="EMBL" id="MFFM01000034">
    <property type="protein sequence ID" value="OGF11998.1"/>
    <property type="molecule type" value="Genomic_DNA"/>
</dbReference>
<dbReference type="SUPFAM" id="SSF111283">
    <property type="entry name" value="Putative modulator of DNA gyrase, PmbA/TldD"/>
    <property type="match status" value="1"/>
</dbReference>
<evidence type="ECO:0000256" key="1">
    <source>
        <dbReference type="ARBA" id="ARBA00005836"/>
    </source>
</evidence>
<feature type="region of interest" description="Disordered" evidence="2">
    <location>
        <begin position="545"/>
        <end position="566"/>
    </location>
</feature>
<evidence type="ECO:0000256" key="3">
    <source>
        <dbReference type="SAM" id="SignalP"/>
    </source>
</evidence>
<organism evidence="5 6">
    <name type="scientific">Candidatus Edwardsbacteria bacterium GWF2_54_11</name>
    <dbReference type="NCBI Taxonomy" id="1817851"/>
    <lineage>
        <taxon>Bacteria</taxon>
        <taxon>Candidatus Edwardsiibacteriota</taxon>
    </lineage>
</organism>
<dbReference type="GO" id="GO:0005829">
    <property type="term" value="C:cytosol"/>
    <property type="evidence" value="ECO:0007669"/>
    <property type="project" value="TreeGrafter"/>
</dbReference>
<feature type="compositionally biased region" description="Basic and acidic residues" evidence="2">
    <location>
        <begin position="556"/>
        <end position="566"/>
    </location>
</feature>
<dbReference type="PANTHER" id="PTHR30624">
    <property type="entry name" value="UNCHARACTERIZED PROTEIN TLDD AND PMBA"/>
    <property type="match status" value="1"/>
</dbReference>